<evidence type="ECO:0000313" key="3">
    <source>
        <dbReference type="Proteomes" id="UP000192980"/>
    </source>
</evidence>
<feature type="transmembrane region" description="Helical" evidence="1">
    <location>
        <begin position="149"/>
        <end position="168"/>
    </location>
</feature>
<dbReference type="InterPro" id="IPR032713">
    <property type="entry name" value="EmrE"/>
</dbReference>
<feature type="transmembrane region" description="Helical" evidence="1">
    <location>
        <begin position="215"/>
        <end position="238"/>
    </location>
</feature>
<dbReference type="EMBL" id="FXAU01000003">
    <property type="protein sequence ID" value="SMG31341.1"/>
    <property type="molecule type" value="Genomic_DNA"/>
</dbReference>
<keyword evidence="1" id="KW-0472">Membrane</keyword>
<dbReference type="STRING" id="561061.SAMN05660862_2163"/>
<feature type="transmembrane region" description="Helical" evidence="1">
    <location>
        <begin position="123"/>
        <end position="143"/>
    </location>
</feature>
<feature type="transmembrane region" description="Helical" evidence="1">
    <location>
        <begin position="72"/>
        <end position="91"/>
    </location>
</feature>
<dbReference type="SUPFAM" id="SSF103481">
    <property type="entry name" value="Multidrug resistance efflux transporter EmrE"/>
    <property type="match status" value="1"/>
</dbReference>
<dbReference type="RefSeq" id="WP_085472888.1">
    <property type="nucleotide sequence ID" value="NZ_FXAU01000003.1"/>
</dbReference>
<protein>
    <submittedName>
        <fullName evidence="2">Putative multidrug resistance efflux transporter</fullName>
    </submittedName>
</protein>
<name>A0A1X7JT64_9SPHI</name>
<evidence type="ECO:0000313" key="2">
    <source>
        <dbReference type="EMBL" id="SMG31341.1"/>
    </source>
</evidence>
<evidence type="ECO:0000256" key="1">
    <source>
        <dbReference type="SAM" id="Phobius"/>
    </source>
</evidence>
<reference evidence="2 3" key="1">
    <citation type="submission" date="2017-04" db="EMBL/GenBank/DDBJ databases">
        <authorList>
            <person name="Afonso C.L."/>
            <person name="Miller P.J."/>
            <person name="Scott M.A."/>
            <person name="Spackman E."/>
            <person name="Goraichik I."/>
            <person name="Dimitrov K.M."/>
            <person name="Suarez D.L."/>
            <person name="Swayne D.E."/>
        </authorList>
    </citation>
    <scope>NUCLEOTIDE SEQUENCE [LARGE SCALE GENOMIC DNA]</scope>
    <source>
        <strain evidence="2 3">DSM 22418</strain>
    </source>
</reference>
<keyword evidence="1" id="KW-1133">Transmembrane helix</keyword>
<feature type="transmembrane region" description="Helical" evidence="1">
    <location>
        <begin position="281"/>
        <end position="298"/>
    </location>
</feature>
<sequence>MKKKAILIGLLSALFFAVTFVLNKSMSDAGGSWIWAAAFRYYWMALLLFPIILGRKELHSLWVVMRENMGQWLLWSSIGFGIFYAGIIYAASYAPAWLVAGTWQLTIIAGICLTPFLQRGERISLKTWLFSLLIISGVVLLQLPEAKALSFDLFLSSVVPVLLAAFAYPLGNRKMMQLTQGRLTTMQRLFGMTLASLPFWLLWSVYGYFTQPAPTVSLLSQTFIVALFSGVIATWLFFKATELVRQEHKSLAAVEATQSTEVIFALVGEVVILHAAFPTPVSLIGLAIIIAGMLLHSFKS</sequence>
<dbReference type="Proteomes" id="UP000192980">
    <property type="component" value="Unassembled WGS sequence"/>
</dbReference>
<gene>
    <name evidence="2" type="ORF">SAMN05660862_2163</name>
</gene>
<dbReference type="InterPro" id="IPR037185">
    <property type="entry name" value="EmrE-like"/>
</dbReference>
<organism evidence="2 3">
    <name type="scientific">Sphingobacterium psychroaquaticum</name>
    <dbReference type="NCBI Taxonomy" id="561061"/>
    <lineage>
        <taxon>Bacteria</taxon>
        <taxon>Pseudomonadati</taxon>
        <taxon>Bacteroidota</taxon>
        <taxon>Sphingobacteriia</taxon>
        <taxon>Sphingobacteriales</taxon>
        <taxon>Sphingobacteriaceae</taxon>
        <taxon>Sphingobacterium</taxon>
    </lineage>
</organism>
<keyword evidence="3" id="KW-1185">Reference proteome</keyword>
<feature type="transmembrane region" description="Helical" evidence="1">
    <location>
        <begin position="189"/>
        <end position="209"/>
    </location>
</feature>
<proteinExistence type="predicted"/>
<keyword evidence="1" id="KW-0812">Transmembrane</keyword>
<accession>A0A1X7JT64</accession>
<dbReference type="Pfam" id="PF13536">
    <property type="entry name" value="EmrE"/>
    <property type="match status" value="1"/>
</dbReference>
<dbReference type="AlphaFoldDB" id="A0A1X7JT64"/>
<feature type="transmembrane region" description="Helical" evidence="1">
    <location>
        <begin position="33"/>
        <end position="52"/>
    </location>
</feature>
<dbReference type="OrthoDB" id="3457556at2"/>
<feature type="transmembrane region" description="Helical" evidence="1">
    <location>
        <begin position="97"/>
        <end position="116"/>
    </location>
</feature>